<comment type="caution">
    <text evidence="1">The sequence shown here is derived from an EMBL/GenBank/DDBJ whole genome shotgun (WGS) entry which is preliminary data.</text>
</comment>
<organism evidence="1">
    <name type="scientific">marine sediment metagenome</name>
    <dbReference type="NCBI Taxonomy" id="412755"/>
    <lineage>
        <taxon>unclassified sequences</taxon>
        <taxon>metagenomes</taxon>
        <taxon>ecological metagenomes</taxon>
    </lineage>
</organism>
<sequence length="78" mass="8843">ERTVSGAIVFSPGSERDRVAGEDRGRAGAIRGGTDQDRILLRLYHGISLLTLLDQVSRQRREHERSPCRFMLLVREPL</sequence>
<proteinExistence type="predicted"/>
<name>A0A0F9G3P6_9ZZZZ</name>
<dbReference type="EMBL" id="LAZR01019218">
    <property type="protein sequence ID" value="KKL93334.1"/>
    <property type="molecule type" value="Genomic_DNA"/>
</dbReference>
<gene>
    <name evidence="1" type="ORF">LCGC14_1875760</name>
</gene>
<reference evidence="1" key="1">
    <citation type="journal article" date="2015" name="Nature">
        <title>Complex archaea that bridge the gap between prokaryotes and eukaryotes.</title>
        <authorList>
            <person name="Spang A."/>
            <person name="Saw J.H."/>
            <person name="Jorgensen S.L."/>
            <person name="Zaremba-Niedzwiedzka K."/>
            <person name="Martijn J."/>
            <person name="Lind A.E."/>
            <person name="van Eijk R."/>
            <person name="Schleper C."/>
            <person name="Guy L."/>
            <person name="Ettema T.J."/>
        </authorList>
    </citation>
    <scope>NUCLEOTIDE SEQUENCE</scope>
</reference>
<dbReference type="AlphaFoldDB" id="A0A0F9G3P6"/>
<feature type="non-terminal residue" evidence="1">
    <location>
        <position position="1"/>
    </location>
</feature>
<accession>A0A0F9G3P6</accession>
<protein>
    <submittedName>
        <fullName evidence="1">Uncharacterized protein</fullName>
    </submittedName>
</protein>
<evidence type="ECO:0000313" key="1">
    <source>
        <dbReference type="EMBL" id="KKL93334.1"/>
    </source>
</evidence>